<accession>A0A381UC05</accession>
<comment type="similarity">
    <text evidence="2">Belongs to the class-IV pyridoxal-phosphate-dependent aminotransferase family.</text>
</comment>
<evidence type="ECO:0000313" key="4">
    <source>
        <dbReference type="EMBL" id="SVA25494.1"/>
    </source>
</evidence>
<dbReference type="InterPro" id="IPR001544">
    <property type="entry name" value="Aminotrans_IV"/>
</dbReference>
<evidence type="ECO:0008006" key="5">
    <source>
        <dbReference type="Google" id="ProtNLM"/>
    </source>
</evidence>
<dbReference type="FunFam" id="3.30.470.10:FF:000010">
    <property type="entry name" value="Branched-chain-amino-acid aminotransferase-like protein 1"/>
    <property type="match status" value="1"/>
</dbReference>
<reference evidence="4" key="1">
    <citation type="submission" date="2018-05" db="EMBL/GenBank/DDBJ databases">
        <authorList>
            <person name="Lanie J.A."/>
            <person name="Ng W.-L."/>
            <person name="Kazmierczak K.M."/>
            <person name="Andrzejewski T.M."/>
            <person name="Davidsen T.M."/>
            <person name="Wayne K.J."/>
            <person name="Tettelin H."/>
            <person name="Glass J.I."/>
            <person name="Rusch D."/>
            <person name="Podicherti R."/>
            <person name="Tsui H.-C.T."/>
            <person name="Winkler M.E."/>
        </authorList>
    </citation>
    <scope>NUCLEOTIDE SEQUENCE</scope>
</reference>
<dbReference type="InterPro" id="IPR043132">
    <property type="entry name" value="BCAT-like_C"/>
</dbReference>
<evidence type="ECO:0000256" key="2">
    <source>
        <dbReference type="ARBA" id="ARBA00009320"/>
    </source>
</evidence>
<dbReference type="SUPFAM" id="SSF56752">
    <property type="entry name" value="D-aminoacid aminotransferase-like PLP-dependent enzymes"/>
    <property type="match status" value="1"/>
</dbReference>
<dbReference type="EMBL" id="UINC01006101">
    <property type="protein sequence ID" value="SVA25494.1"/>
    <property type="molecule type" value="Genomic_DNA"/>
</dbReference>
<dbReference type="InterPro" id="IPR036038">
    <property type="entry name" value="Aminotransferase-like"/>
</dbReference>
<feature type="non-terminal residue" evidence="4">
    <location>
        <position position="294"/>
    </location>
</feature>
<protein>
    <recommendedName>
        <fullName evidence="5">Aminotransferase IV</fullName>
    </recommendedName>
</protein>
<dbReference type="GO" id="GO:0046394">
    <property type="term" value="P:carboxylic acid biosynthetic process"/>
    <property type="evidence" value="ECO:0007669"/>
    <property type="project" value="UniProtKB-ARBA"/>
</dbReference>
<feature type="non-terminal residue" evidence="4">
    <location>
        <position position="1"/>
    </location>
</feature>
<dbReference type="GO" id="GO:0003824">
    <property type="term" value="F:catalytic activity"/>
    <property type="evidence" value="ECO:0007669"/>
    <property type="project" value="InterPro"/>
</dbReference>
<dbReference type="Gene3D" id="3.30.470.10">
    <property type="match status" value="1"/>
</dbReference>
<dbReference type="FunFam" id="3.20.10.10:FF:000002">
    <property type="entry name" value="D-alanine aminotransferase"/>
    <property type="match status" value="1"/>
</dbReference>
<evidence type="ECO:0000256" key="3">
    <source>
        <dbReference type="ARBA" id="ARBA00022898"/>
    </source>
</evidence>
<dbReference type="Gene3D" id="3.20.10.10">
    <property type="entry name" value="D-amino Acid Aminotransferase, subunit A, domain 2"/>
    <property type="match status" value="1"/>
</dbReference>
<evidence type="ECO:0000256" key="1">
    <source>
        <dbReference type="ARBA" id="ARBA00001933"/>
    </source>
</evidence>
<name>A0A381UC05_9ZZZZ</name>
<keyword evidence="3" id="KW-0663">Pyridoxal phosphate</keyword>
<dbReference type="PANTHER" id="PTHR42743:SF11">
    <property type="entry name" value="AMINODEOXYCHORISMATE LYASE"/>
    <property type="match status" value="1"/>
</dbReference>
<proteinExistence type="inferred from homology"/>
<dbReference type="AlphaFoldDB" id="A0A381UC05"/>
<dbReference type="Pfam" id="PF01063">
    <property type="entry name" value="Aminotran_4"/>
    <property type="match status" value="1"/>
</dbReference>
<dbReference type="InterPro" id="IPR050571">
    <property type="entry name" value="Class-IV_PLP-Dep_Aminotrnsfr"/>
</dbReference>
<gene>
    <name evidence="4" type="ORF">METZ01_LOCUS78348</name>
</gene>
<sequence length="294" mass="32887">MLQKFNPKNKDILVYVNGKLLHRDKAAVSVFDSIVQNGDGVWEGLRVYPQGIVCLDKHLSRLIEGAHALAYEKIPSKEFIKNAIKKTLEANGMSDNTHIRLTLTRGEKITSGMDSRLNQSGCSLIVLAEWKKKVYDFSSGIRAISSSIRRSIPQYLDSKIHHNNMMSLVVAKIQANISGYDAAVMLDDRGFVAELNDTNLFMVKNKKVFTPFAHACLPGITRETFISLFKENNISILERDMSLAEFINADLVFATGTNGEITPVTEIDGRTVACDKSFLIEIKNLFEKKLPLMC</sequence>
<organism evidence="4">
    <name type="scientific">marine metagenome</name>
    <dbReference type="NCBI Taxonomy" id="408172"/>
    <lineage>
        <taxon>unclassified sequences</taxon>
        <taxon>metagenomes</taxon>
        <taxon>ecological metagenomes</taxon>
    </lineage>
</organism>
<dbReference type="PANTHER" id="PTHR42743">
    <property type="entry name" value="AMINO-ACID AMINOTRANSFERASE"/>
    <property type="match status" value="1"/>
</dbReference>
<dbReference type="GO" id="GO:0008652">
    <property type="term" value="P:amino acid biosynthetic process"/>
    <property type="evidence" value="ECO:0007669"/>
    <property type="project" value="UniProtKB-ARBA"/>
</dbReference>
<dbReference type="InterPro" id="IPR043131">
    <property type="entry name" value="BCAT-like_N"/>
</dbReference>
<comment type="cofactor">
    <cofactor evidence="1">
        <name>pyridoxal 5'-phosphate</name>
        <dbReference type="ChEBI" id="CHEBI:597326"/>
    </cofactor>
</comment>